<dbReference type="Pfam" id="PF14372">
    <property type="entry name" value="hAT-like_RNase-H"/>
    <property type="match status" value="1"/>
</dbReference>
<dbReference type="InterPro" id="IPR008906">
    <property type="entry name" value="HATC_C_dom"/>
</dbReference>
<evidence type="ECO:0000256" key="3">
    <source>
        <dbReference type="ARBA" id="ARBA00022723"/>
    </source>
</evidence>
<evidence type="ECO:0000256" key="5">
    <source>
        <dbReference type="ARBA" id="ARBA00022833"/>
    </source>
</evidence>
<dbReference type="SUPFAM" id="SSF53098">
    <property type="entry name" value="Ribonuclease H-like"/>
    <property type="match status" value="1"/>
</dbReference>
<dbReference type="PANTHER" id="PTHR23272">
    <property type="entry name" value="BED FINGER-RELATED"/>
    <property type="match status" value="1"/>
</dbReference>
<dbReference type="GO" id="GO:0046983">
    <property type="term" value="F:protein dimerization activity"/>
    <property type="evidence" value="ECO:0007669"/>
    <property type="project" value="InterPro"/>
</dbReference>
<dbReference type="InterPro" id="IPR003656">
    <property type="entry name" value="Znf_BED"/>
</dbReference>
<dbReference type="SMART" id="SM00614">
    <property type="entry name" value="ZnF_BED"/>
    <property type="match status" value="1"/>
</dbReference>
<dbReference type="Proteomes" id="UP001237642">
    <property type="component" value="Unassembled WGS sequence"/>
</dbReference>
<dbReference type="GO" id="GO:0003677">
    <property type="term" value="F:DNA binding"/>
    <property type="evidence" value="ECO:0007669"/>
    <property type="project" value="UniProtKB-KW"/>
</dbReference>
<feature type="compositionally biased region" description="Basic and acidic residues" evidence="9">
    <location>
        <begin position="1"/>
        <end position="11"/>
    </location>
</feature>
<dbReference type="InterPro" id="IPR025525">
    <property type="entry name" value="hAT-like_transposase_RNase-H"/>
</dbReference>
<dbReference type="PANTHER" id="PTHR23272:SF182">
    <property type="entry name" value="OS09G0381850 PROTEIN"/>
    <property type="match status" value="1"/>
</dbReference>
<evidence type="ECO:0000256" key="9">
    <source>
        <dbReference type="SAM" id="MobiDB-lite"/>
    </source>
</evidence>
<dbReference type="Pfam" id="PF05699">
    <property type="entry name" value="Dimer_Tnp_hAT"/>
    <property type="match status" value="1"/>
</dbReference>
<keyword evidence="5" id="KW-0862">Zinc</keyword>
<sequence>MLKLIQEMDSKNKKKKKVQRIEVIPENAPYVEDSHITVGSFADESLSEEDIEQEELSQLSTKRKRVGNDVDSNEPEMEKEEPVPEKCDKPYQRKSRKKTSFVWKYMDSIKDANDVLKGSRCKLCSQDFMKSDSSSTSSMKRHLAKCLKAHRQLLQPQLQFQRGLGPGDEVQLSAFKYDHAVMREKVSHYVMINELPFLHVESFMWNEIMRTATPFYEKITRGTLKADCRKLKRVKELLDKKAFDSNSYMREMASTMQEKFDKYWGESNLMISIGAVMDPRLKMKLINFCFPIIYPHEDQSGKQLAHLKGVLHDLYQEYAAEASRIKGITLESSQVSSSDHNIFKDDMETPAGMSEYEAFIRDSGAAVEPAKSELDEYLFEGLFVSSSAKSFDVLSWWKGNSAKYPILSLMARDILAVPMSTVASEASFSAGGRVIEPHRSCLKTETVEMLLCGADWARALYGLKKPCQKKQIKPVEINLY</sequence>
<dbReference type="SUPFAM" id="SSF57667">
    <property type="entry name" value="beta-beta-alpha zinc fingers"/>
    <property type="match status" value="1"/>
</dbReference>
<keyword evidence="7" id="KW-0539">Nucleus</keyword>
<evidence type="ECO:0000313" key="11">
    <source>
        <dbReference type="EMBL" id="KAK1361073.1"/>
    </source>
</evidence>
<evidence type="ECO:0000313" key="12">
    <source>
        <dbReference type="Proteomes" id="UP001237642"/>
    </source>
</evidence>
<feature type="region of interest" description="Disordered" evidence="9">
    <location>
        <begin position="1"/>
        <end position="20"/>
    </location>
</feature>
<comment type="caution">
    <text evidence="11">The sequence shown here is derived from an EMBL/GenBank/DDBJ whole genome shotgun (WGS) entry which is preliminary data.</text>
</comment>
<gene>
    <name evidence="11" type="ORF">POM88_045547</name>
</gene>
<name>A0AAD8H6P3_9APIA</name>
<dbReference type="EMBL" id="JAUIZM010000010">
    <property type="protein sequence ID" value="KAK1361073.1"/>
    <property type="molecule type" value="Genomic_DNA"/>
</dbReference>
<dbReference type="InterPro" id="IPR012337">
    <property type="entry name" value="RNaseH-like_sf"/>
</dbReference>
<evidence type="ECO:0000256" key="1">
    <source>
        <dbReference type="ARBA" id="ARBA00004123"/>
    </source>
</evidence>
<keyword evidence="4 8" id="KW-0863">Zinc-finger</keyword>
<accession>A0AAD8H6P3</accession>
<keyword evidence="3" id="KW-0479">Metal-binding</keyword>
<evidence type="ECO:0000256" key="2">
    <source>
        <dbReference type="ARBA" id="ARBA00011738"/>
    </source>
</evidence>
<evidence type="ECO:0000256" key="8">
    <source>
        <dbReference type="PROSITE-ProRule" id="PRU00027"/>
    </source>
</evidence>
<feature type="compositionally biased region" description="Basic and acidic residues" evidence="9">
    <location>
        <begin position="80"/>
        <end position="91"/>
    </location>
</feature>
<comment type="subcellular location">
    <subcellularLocation>
        <location evidence="1">Nucleus</location>
    </subcellularLocation>
</comment>
<comment type="subunit">
    <text evidence="2">Homodimer.</text>
</comment>
<feature type="compositionally biased region" description="Acidic residues" evidence="9">
    <location>
        <begin position="45"/>
        <end position="55"/>
    </location>
</feature>
<evidence type="ECO:0000256" key="6">
    <source>
        <dbReference type="ARBA" id="ARBA00023125"/>
    </source>
</evidence>
<reference evidence="11" key="2">
    <citation type="submission" date="2023-05" db="EMBL/GenBank/DDBJ databases">
        <authorList>
            <person name="Schelkunov M.I."/>
        </authorList>
    </citation>
    <scope>NUCLEOTIDE SEQUENCE</scope>
    <source>
        <strain evidence="11">Hsosn_3</strain>
        <tissue evidence="11">Leaf</tissue>
    </source>
</reference>
<keyword evidence="12" id="KW-1185">Reference proteome</keyword>
<evidence type="ECO:0000256" key="4">
    <source>
        <dbReference type="ARBA" id="ARBA00022771"/>
    </source>
</evidence>
<reference evidence="11" key="1">
    <citation type="submission" date="2023-02" db="EMBL/GenBank/DDBJ databases">
        <title>Genome of toxic invasive species Heracleum sosnowskyi carries increased number of genes despite the absence of recent whole-genome duplications.</title>
        <authorList>
            <person name="Schelkunov M."/>
            <person name="Shtratnikova V."/>
            <person name="Makarenko M."/>
            <person name="Klepikova A."/>
            <person name="Omelchenko D."/>
            <person name="Novikova G."/>
            <person name="Obukhova E."/>
            <person name="Bogdanov V."/>
            <person name="Penin A."/>
            <person name="Logacheva M."/>
        </authorList>
    </citation>
    <scope>NUCLEOTIDE SEQUENCE</scope>
    <source>
        <strain evidence="11">Hsosn_3</strain>
        <tissue evidence="11">Leaf</tissue>
    </source>
</reference>
<feature type="region of interest" description="Disordered" evidence="9">
    <location>
        <begin position="44"/>
        <end position="92"/>
    </location>
</feature>
<proteinExistence type="predicted"/>
<keyword evidence="6" id="KW-0238">DNA-binding</keyword>
<dbReference type="PROSITE" id="PS50808">
    <property type="entry name" value="ZF_BED"/>
    <property type="match status" value="1"/>
</dbReference>
<dbReference type="AlphaFoldDB" id="A0AAD8H6P3"/>
<evidence type="ECO:0000256" key="7">
    <source>
        <dbReference type="ARBA" id="ARBA00023242"/>
    </source>
</evidence>
<dbReference type="GO" id="GO:0005634">
    <property type="term" value="C:nucleus"/>
    <property type="evidence" value="ECO:0007669"/>
    <property type="project" value="UniProtKB-SubCell"/>
</dbReference>
<protein>
    <submittedName>
        <fullName evidence="11">Zinc finger BED domain-containing protein RICESLEEPER 2-like</fullName>
    </submittedName>
</protein>
<evidence type="ECO:0000259" key="10">
    <source>
        <dbReference type="PROSITE" id="PS50808"/>
    </source>
</evidence>
<feature type="domain" description="BED-type" evidence="10">
    <location>
        <begin position="97"/>
        <end position="157"/>
    </location>
</feature>
<organism evidence="11 12">
    <name type="scientific">Heracleum sosnowskyi</name>
    <dbReference type="NCBI Taxonomy" id="360622"/>
    <lineage>
        <taxon>Eukaryota</taxon>
        <taxon>Viridiplantae</taxon>
        <taxon>Streptophyta</taxon>
        <taxon>Embryophyta</taxon>
        <taxon>Tracheophyta</taxon>
        <taxon>Spermatophyta</taxon>
        <taxon>Magnoliopsida</taxon>
        <taxon>eudicotyledons</taxon>
        <taxon>Gunneridae</taxon>
        <taxon>Pentapetalae</taxon>
        <taxon>asterids</taxon>
        <taxon>campanulids</taxon>
        <taxon>Apiales</taxon>
        <taxon>Apiaceae</taxon>
        <taxon>Apioideae</taxon>
        <taxon>apioid superclade</taxon>
        <taxon>Tordylieae</taxon>
        <taxon>Tordyliinae</taxon>
        <taxon>Heracleum</taxon>
    </lineage>
</organism>
<dbReference type="GO" id="GO:0008270">
    <property type="term" value="F:zinc ion binding"/>
    <property type="evidence" value="ECO:0007669"/>
    <property type="project" value="UniProtKB-KW"/>
</dbReference>
<dbReference type="InterPro" id="IPR036236">
    <property type="entry name" value="Znf_C2H2_sf"/>
</dbReference>